<feature type="transmembrane region" description="Helical" evidence="1">
    <location>
        <begin position="35"/>
        <end position="55"/>
    </location>
</feature>
<dbReference type="AlphaFoldDB" id="A0A7C4GBY8"/>
<dbReference type="EMBL" id="DSUT01000181">
    <property type="protein sequence ID" value="HGK28950.1"/>
    <property type="molecule type" value="Genomic_DNA"/>
</dbReference>
<name>A0A7C4GBY8_UNCW3</name>
<organism evidence="2">
    <name type="scientific">candidate division WOR-3 bacterium</name>
    <dbReference type="NCBI Taxonomy" id="2052148"/>
    <lineage>
        <taxon>Bacteria</taxon>
        <taxon>Bacteria division WOR-3</taxon>
    </lineage>
</organism>
<sequence length="91" mass="9620">MAVARVPVPDTLELERTPRAPWAAAVADFCRQRPLGAVGGAVIVLMLMVAVAAPVRVRLHVELVPVQAPRHSLKVAPEAGVAVRVTEVPCV</sequence>
<evidence type="ECO:0000313" key="2">
    <source>
        <dbReference type="EMBL" id="HGK28950.1"/>
    </source>
</evidence>
<keyword evidence="1" id="KW-0812">Transmembrane</keyword>
<gene>
    <name evidence="2" type="ORF">ENS41_08425</name>
</gene>
<evidence type="ECO:0000256" key="1">
    <source>
        <dbReference type="SAM" id="Phobius"/>
    </source>
</evidence>
<comment type="caution">
    <text evidence="2">The sequence shown here is derived from an EMBL/GenBank/DDBJ whole genome shotgun (WGS) entry which is preliminary data.</text>
</comment>
<reference evidence="2" key="1">
    <citation type="journal article" date="2020" name="mSystems">
        <title>Genome- and Community-Level Interaction Insights into Carbon Utilization and Element Cycling Functions of Hydrothermarchaeota in Hydrothermal Sediment.</title>
        <authorList>
            <person name="Zhou Z."/>
            <person name="Liu Y."/>
            <person name="Xu W."/>
            <person name="Pan J."/>
            <person name="Luo Z.H."/>
            <person name="Li M."/>
        </authorList>
    </citation>
    <scope>NUCLEOTIDE SEQUENCE [LARGE SCALE GENOMIC DNA]</scope>
    <source>
        <strain evidence="2">SpSt-488</strain>
    </source>
</reference>
<proteinExistence type="predicted"/>
<accession>A0A7C4GBY8</accession>
<keyword evidence="1" id="KW-1133">Transmembrane helix</keyword>
<keyword evidence="1" id="KW-0472">Membrane</keyword>
<protein>
    <submittedName>
        <fullName evidence="2">Uncharacterized protein</fullName>
    </submittedName>
</protein>